<dbReference type="NCBIfam" id="NF004676">
    <property type="entry name" value="PRK06019.1-2"/>
    <property type="match status" value="1"/>
</dbReference>
<dbReference type="NCBIfam" id="NF004679">
    <property type="entry name" value="PRK06019.1-5"/>
    <property type="match status" value="1"/>
</dbReference>
<comment type="function">
    <text evidence="5">Catalyzes the ATP-dependent conversion of 5-aminoimidazole ribonucleotide (AIR) and HCO(3)(-) to N5-carboxyaminoimidazole ribonucleotide (N5-CAIR).</text>
</comment>
<comment type="caution">
    <text evidence="8">The sequence shown here is derived from an EMBL/GenBank/DDBJ whole genome shotgun (WGS) entry which is preliminary data.</text>
</comment>
<comment type="function">
    <text evidence="6">Catalyzes the ATP-dependent conversion of 5-aminoimidazole ribonucleotide (AIR) and HCO(3)- to N5-carboxyaminoimidazole ribonucleotide (N5-CAIR).</text>
</comment>
<dbReference type="GO" id="GO:0006189">
    <property type="term" value="P:'de novo' IMP biosynthetic process"/>
    <property type="evidence" value="ECO:0007669"/>
    <property type="project" value="UniProtKB-UniRule"/>
</dbReference>
<feature type="binding site" evidence="5">
    <location>
        <position position="209"/>
    </location>
    <ligand>
        <name>ATP</name>
        <dbReference type="ChEBI" id="CHEBI:30616"/>
    </ligand>
</feature>
<dbReference type="InterPro" id="IPR013815">
    <property type="entry name" value="ATP_grasp_subdomain_1"/>
</dbReference>
<dbReference type="PATRIC" id="fig|1444770.3.peg.1748"/>
<dbReference type="GO" id="GO:0005524">
    <property type="term" value="F:ATP binding"/>
    <property type="evidence" value="ECO:0007669"/>
    <property type="project" value="UniProtKB-UniRule"/>
</dbReference>
<dbReference type="SUPFAM" id="SSF52440">
    <property type="entry name" value="PreATP-grasp domain"/>
    <property type="match status" value="1"/>
</dbReference>
<feature type="binding site" evidence="5">
    <location>
        <position position="186"/>
    </location>
    <ligand>
        <name>ATP</name>
        <dbReference type="ChEBI" id="CHEBI:30616"/>
    </ligand>
</feature>
<protein>
    <recommendedName>
        <fullName evidence="5 6">N5-carboxyaminoimidazole ribonucleotide synthase</fullName>
        <shortName evidence="5 6">N5-CAIR synthase</shortName>
        <ecNumber evidence="5 6">6.3.4.18</ecNumber>
    </recommendedName>
    <alternativeName>
        <fullName evidence="5 6">5-(carboxyamino)imidazole ribonucleotide synthetase</fullName>
    </alternativeName>
</protein>
<dbReference type="NCBIfam" id="TIGR01161">
    <property type="entry name" value="purK"/>
    <property type="match status" value="1"/>
</dbReference>
<dbReference type="FunFam" id="3.30.470.20:FF:000029">
    <property type="entry name" value="N5-carboxyaminoimidazole ribonucleotide synthase"/>
    <property type="match status" value="1"/>
</dbReference>
<dbReference type="RefSeq" id="WP_038271256.1">
    <property type="nucleotide sequence ID" value="NZ_CP053627.1"/>
</dbReference>
<evidence type="ECO:0000313" key="9">
    <source>
        <dbReference type="EMBL" id="MCD8472002.1"/>
    </source>
</evidence>
<evidence type="ECO:0000256" key="6">
    <source>
        <dbReference type="RuleBase" id="RU361200"/>
    </source>
</evidence>
<feature type="binding site" evidence="5">
    <location>
        <begin position="178"/>
        <end position="181"/>
    </location>
    <ligand>
        <name>ATP</name>
        <dbReference type="ChEBI" id="CHEBI:30616"/>
    </ligand>
</feature>
<dbReference type="Pfam" id="PF02222">
    <property type="entry name" value="ATP-grasp"/>
    <property type="match status" value="1"/>
</dbReference>
<feature type="binding site" evidence="5">
    <location>
        <begin position="262"/>
        <end position="263"/>
    </location>
    <ligand>
        <name>ATP</name>
        <dbReference type="ChEBI" id="CHEBI:30616"/>
    </ligand>
</feature>
<feature type="binding site" evidence="5">
    <location>
        <position position="139"/>
    </location>
    <ligand>
        <name>ATP</name>
        <dbReference type="ChEBI" id="CHEBI:30616"/>
    </ligand>
</feature>
<dbReference type="FunFam" id="3.30.1490.20:FF:000015">
    <property type="entry name" value="N5-carboxyaminoimidazole ribonucleotide synthase"/>
    <property type="match status" value="1"/>
</dbReference>
<evidence type="ECO:0000256" key="3">
    <source>
        <dbReference type="ARBA" id="ARBA00022755"/>
    </source>
</evidence>
<reference evidence="8 10" key="1">
    <citation type="journal article" date="2014" name="Genome Announc.">
        <title>Draft Genome Sequence of Xylella fastidiosa Pear Leaf Scorch Strain in Taiwan.</title>
        <authorList>
            <person name="Su C.C."/>
            <person name="Deng W.L."/>
            <person name="Jan F.J."/>
            <person name="Chang C.J."/>
            <person name="Huang H."/>
            <person name="Chen J."/>
        </authorList>
    </citation>
    <scope>NUCLEOTIDE SEQUENCE [LARGE SCALE GENOMIC DNA]</scope>
    <source>
        <strain evidence="8 10">PLS229</strain>
    </source>
</reference>
<dbReference type="InterPro" id="IPR054350">
    <property type="entry name" value="PurT/PurK_preATP-grasp"/>
</dbReference>
<feature type="binding site" evidence="5">
    <location>
        <position position="99"/>
    </location>
    <ligand>
        <name>ATP</name>
        <dbReference type="ChEBI" id="CHEBI:30616"/>
    </ligand>
</feature>
<dbReference type="InterPro" id="IPR011054">
    <property type="entry name" value="Rudment_hybrid_motif"/>
</dbReference>
<sequence length="394" mass="43088">MTALGILGGGQLARMLALVAPPLGVRVCVFDQTVDACAGQIAPLWVGRFDDRTVLRDFVNRVDVLTFDSENIPVASVQTLTEHVSVYPNPEALAVAQDRLSEKTLFRDLGIPVPDFAAIGNRAALDAAIVKIGTPCILKTRRLGYDGKGQFRIKTLTDVDVAWAMLGEQAEITGLILEAFVPFQREMSIIAVRDCNGQFRSWPLTENWHVDGVLSVSLAPMTVDPALQVVAEAYACVLAERLDYVGVFALEMFLHDGRLLANEMAPRVHNSGHWTIEGAETSQFENHLRAVLGLPLGSTEIRGYACMLNWLGVMPDKHALLAVPGVHWHDYGKQPRDGRKVGHVTLRADQPESLVASLEHLGTVLGDQTRVAVVLERLSEQVSRRYACAASSRP</sequence>
<dbReference type="InterPro" id="IPR005875">
    <property type="entry name" value="PurK"/>
</dbReference>
<dbReference type="Gene3D" id="3.30.1490.20">
    <property type="entry name" value="ATP-grasp fold, A domain"/>
    <property type="match status" value="1"/>
</dbReference>
<dbReference type="Proteomes" id="UP000020406">
    <property type="component" value="Unassembled WGS sequence"/>
</dbReference>
<dbReference type="Pfam" id="PF22660">
    <property type="entry name" value="RS_preATP-grasp-like"/>
    <property type="match status" value="1"/>
</dbReference>
<dbReference type="Proteomes" id="UP001430701">
    <property type="component" value="Unassembled WGS sequence"/>
</dbReference>
<dbReference type="InterPro" id="IPR016185">
    <property type="entry name" value="PreATP-grasp_dom_sf"/>
</dbReference>
<dbReference type="EMBL" id="JAJPPU010000001">
    <property type="protein sequence ID" value="MCD8472002.1"/>
    <property type="molecule type" value="Genomic_DNA"/>
</dbReference>
<comment type="subunit">
    <text evidence="5 6">Homodimer.</text>
</comment>
<organism evidence="8 10">
    <name type="scientific">Xylella taiwanensis</name>
    <dbReference type="NCBI Taxonomy" id="1444770"/>
    <lineage>
        <taxon>Bacteria</taxon>
        <taxon>Pseudomonadati</taxon>
        <taxon>Pseudomonadota</taxon>
        <taxon>Gammaproteobacteria</taxon>
        <taxon>Lysobacterales</taxon>
        <taxon>Lysobacteraceae</taxon>
        <taxon>Xylella</taxon>
    </lineage>
</organism>
<evidence type="ECO:0000256" key="2">
    <source>
        <dbReference type="ARBA" id="ARBA00022741"/>
    </source>
</evidence>
<keyword evidence="11" id="KW-1185">Reference proteome</keyword>
<evidence type="ECO:0000256" key="4">
    <source>
        <dbReference type="ARBA" id="ARBA00022840"/>
    </source>
</evidence>
<evidence type="ECO:0000256" key="5">
    <source>
        <dbReference type="HAMAP-Rule" id="MF_01928"/>
    </source>
</evidence>
<dbReference type="OrthoDB" id="9804625at2"/>
<evidence type="ECO:0000259" key="7">
    <source>
        <dbReference type="PROSITE" id="PS50975"/>
    </source>
</evidence>
<comment type="catalytic activity">
    <reaction evidence="5 6">
        <text>5-amino-1-(5-phospho-beta-D-ribosyl)imidazole + hydrogencarbonate + ATP = 5-carboxyamino-1-(5-phospho-D-ribosyl)imidazole + ADP + phosphate + 2 H(+)</text>
        <dbReference type="Rhea" id="RHEA:19317"/>
        <dbReference type="ChEBI" id="CHEBI:15378"/>
        <dbReference type="ChEBI" id="CHEBI:17544"/>
        <dbReference type="ChEBI" id="CHEBI:30616"/>
        <dbReference type="ChEBI" id="CHEBI:43474"/>
        <dbReference type="ChEBI" id="CHEBI:58730"/>
        <dbReference type="ChEBI" id="CHEBI:137981"/>
        <dbReference type="ChEBI" id="CHEBI:456216"/>
        <dbReference type="EC" id="6.3.4.18"/>
    </reaction>
</comment>
<dbReference type="Gene3D" id="3.30.470.20">
    <property type="entry name" value="ATP-grasp fold, B domain"/>
    <property type="match status" value="1"/>
</dbReference>
<comment type="similarity">
    <text evidence="5 6">Belongs to the PurK/PurT family.</text>
</comment>
<dbReference type="PROSITE" id="PS50975">
    <property type="entry name" value="ATP_GRASP"/>
    <property type="match status" value="1"/>
</dbReference>
<dbReference type="Pfam" id="PF17769">
    <property type="entry name" value="PurK_C"/>
    <property type="match status" value="1"/>
</dbReference>
<comment type="pathway">
    <text evidence="5 6">Purine metabolism; IMP biosynthesis via de novo pathway; 5-amino-1-(5-phospho-D-ribosyl)imidazole-4-carboxylate from 5-amino-1-(5-phospho-D-ribosyl)imidazole (N5-CAIR route): step 1/2.</text>
</comment>
<dbReference type="EC" id="6.3.4.18" evidence="5 6"/>
<dbReference type="GO" id="GO:0005829">
    <property type="term" value="C:cytosol"/>
    <property type="evidence" value="ECO:0007669"/>
    <property type="project" value="TreeGrafter"/>
</dbReference>
<keyword evidence="2 5" id="KW-0547">Nucleotide-binding</keyword>
<dbReference type="KEGG" id="xtw:AB672_10605"/>
<reference evidence="9" key="2">
    <citation type="submission" date="2021-11" db="EMBL/GenBank/DDBJ databases">
        <title>Genome sequence of Xylella taiwanensis PLS432.</title>
        <authorList>
            <person name="Weng L.-W."/>
            <person name="Su C.-C."/>
            <person name="Tsai C.-W."/>
            <person name="Kuo C.-H."/>
        </authorList>
    </citation>
    <scope>NUCLEOTIDE SEQUENCE</scope>
    <source>
        <strain evidence="9">PLS432</strain>
    </source>
</reference>
<dbReference type="eggNOG" id="COG0026">
    <property type="taxonomic scope" value="Bacteria"/>
</dbReference>
<dbReference type="STRING" id="1444770.AF72_07340"/>
<name>Z9JJF9_9GAMM</name>
<dbReference type="AlphaFoldDB" id="Z9JJF9"/>
<dbReference type="HAMAP" id="MF_01928">
    <property type="entry name" value="PurK"/>
    <property type="match status" value="1"/>
</dbReference>
<proteinExistence type="inferred from homology"/>
<feature type="domain" description="ATP-grasp" evidence="7">
    <location>
        <begin position="103"/>
        <end position="292"/>
    </location>
</feature>
<evidence type="ECO:0000313" key="11">
    <source>
        <dbReference type="Proteomes" id="UP001430701"/>
    </source>
</evidence>
<dbReference type="InterPro" id="IPR011761">
    <property type="entry name" value="ATP-grasp"/>
</dbReference>
<dbReference type="SUPFAM" id="SSF56059">
    <property type="entry name" value="Glutathione synthetase ATP-binding domain-like"/>
    <property type="match status" value="1"/>
</dbReference>
<feature type="binding site" evidence="5">
    <location>
        <begin position="144"/>
        <end position="150"/>
    </location>
    <ligand>
        <name>ATP</name>
        <dbReference type="ChEBI" id="CHEBI:30616"/>
    </ligand>
</feature>
<dbReference type="GO" id="GO:0046872">
    <property type="term" value="F:metal ion binding"/>
    <property type="evidence" value="ECO:0007669"/>
    <property type="project" value="InterPro"/>
</dbReference>
<dbReference type="SUPFAM" id="SSF51246">
    <property type="entry name" value="Rudiment single hybrid motif"/>
    <property type="match status" value="1"/>
</dbReference>
<evidence type="ECO:0000313" key="8">
    <source>
        <dbReference type="EMBL" id="EWS78098.1"/>
    </source>
</evidence>
<dbReference type="InterPro" id="IPR040686">
    <property type="entry name" value="PurK_C"/>
</dbReference>
<dbReference type="InterPro" id="IPR003135">
    <property type="entry name" value="ATP-grasp_carboxylate-amine"/>
</dbReference>
<dbReference type="GeneID" id="68901740"/>
<dbReference type="GO" id="GO:0034028">
    <property type="term" value="F:5-(carboxyamino)imidazole ribonucleotide synthase activity"/>
    <property type="evidence" value="ECO:0007669"/>
    <property type="project" value="UniProtKB-UniRule"/>
</dbReference>
<dbReference type="EMBL" id="JDSQ01000010">
    <property type="protein sequence ID" value="EWS78098.1"/>
    <property type="molecule type" value="Genomic_DNA"/>
</dbReference>
<accession>Z9JJF9</accession>
<dbReference type="UniPathway" id="UPA00074">
    <property type="reaction ID" value="UER00942"/>
</dbReference>
<keyword evidence="4 5" id="KW-0067">ATP-binding</keyword>
<keyword evidence="1 5" id="KW-0436">Ligase</keyword>
<dbReference type="GO" id="GO:0004638">
    <property type="term" value="F:phosphoribosylaminoimidazole carboxylase activity"/>
    <property type="evidence" value="ECO:0007669"/>
    <property type="project" value="InterPro"/>
</dbReference>
<dbReference type="PANTHER" id="PTHR11609:SF5">
    <property type="entry name" value="PHOSPHORIBOSYLAMINOIMIDAZOLE CARBOXYLASE"/>
    <property type="match status" value="1"/>
</dbReference>
<evidence type="ECO:0000313" key="10">
    <source>
        <dbReference type="Proteomes" id="UP000020406"/>
    </source>
</evidence>
<dbReference type="Gene3D" id="3.40.50.20">
    <property type="match status" value="1"/>
</dbReference>
<keyword evidence="3 5" id="KW-0658">Purine biosynthesis</keyword>
<gene>
    <name evidence="5 6" type="primary">purK</name>
    <name evidence="8" type="ORF">AF72_07340</name>
    <name evidence="9" type="ORF">LPH55_00595</name>
</gene>
<dbReference type="PANTHER" id="PTHR11609">
    <property type="entry name" value="PURINE BIOSYNTHESIS PROTEIN 6/7, PUR6/7"/>
    <property type="match status" value="1"/>
</dbReference>
<evidence type="ECO:0000256" key="1">
    <source>
        <dbReference type="ARBA" id="ARBA00022598"/>
    </source>
</evidence>